<evidence type="ECO:0000313" key="5">
    <source>
        <dbReference type="EMBL" id="GCB29773.1"/>
    </source>
</evidence>
<dbReference type="GO" id="GO:0000175">
    <property type="term" value="F:3'-5'-RNA exonuclease activity"/>
    <property type="evidence" value="ECO:0007669"/>
    <property type="project" value="InterPro"/>
</dbReference>
<dbReference type="InterPro" id="IPR047201">
    <property type="entry name" value="ERI-1_3'hExo-like"/>
</dbReference>
<dbReference type="SMART" id="SM00479">
    <property type="entry name" value="EXOIII"/>
    <property type="match status" value="1"/>
</dbReference>
<evidence type="ECO:0000313" key="6">
    <source>
        <dbReference type="Proteomes" id="UP000287361"/>
    </source>
</evidence>
<name>A0A401LE19_9FIRM</name>
<gene>
    <name evidence="5" type="ORF">KGMB03357_14340</name>
</gene>
<dbReference type="InterPro" id="IPR012337">
    <property type="entry name" value="RNaseH-like_sf"/>
</dbReference>
<feature type="domain" description="Exonuclease" evidence="4">
    <location>
        <begin position="2"/>
        <end position="189"/>
    </location>
</feature>
<dbReference type="OrthoDB" id="159416at2"/>
<protein>
    <submittedName>
        <fullName evidence="5">Ribonuclease</fullName>
    </submittedName>
</protein>
<dbReference type="PANTHER" id="PTHR23044:SF61">
    <property type="entry name" value="3'-5' EXORIBONUCLEASE 1-RELATED"/>
    <property type="match status" value="1"/>
</dbReference>
<dbReference type="CDD" id="cd06133">
    <property type="entry name" value="ERI-1_3'hExo_like"/>
    <property type="match status" value="1"/>
</dbReference>
<comment type="caution">
    <text evidence="5">The sequence shown here is derived from an EMBL/GenBank/DDBJ whole genome shotgun (WGS) entry which is preliminary data.</text>
</comment>
<sequence length="258" mass="29588">MNYIVLDLEFNQAFPFKSGKKVEPNPECPFEIIQIGAVKLNEHFEQLDSFNCMISPQIYPRLHPFVEKITGIRPKMLAGQPHFPEAYQAFLTFIGKKPAVLCAWGGDDIKSLYRNILYYNLDADAMTNQFLNVQPFAAEYLHHETGKAIGLKNAVEALELPQEETFHNALNDATYTAKIFALTHPEHMQPDTFQPLTMLTKKPKRLRTNVKSLFLHIEERLERPLTEEEKALVKLAYMLGRNHTFDAAPTVRKKESAK</sequence>
<dbReference type="GO" id="GO:0003676">
    <property type="term" value="F:nucleic acid binding"/>
    <property type="evidence" value="ECO:0007669"/>
    <property type="project" value="InterPro"/>
</dbReference>
<dbReference type="SUPFAM" id="SSF53098">
    <property type="entry name" value="Ribonuclease H-like"/>
    <property type="match status" value="1"/>
</dbReference>
<dbReference type="PANTHER" id="PTHR23044">
    <property type="entry name" value="3'-5' EXONUCLEASE ERI1-RELATED"/>
    <property type="match status" value="1"/>
</dbReference>
<evidence type="ECO:0000256" key="3">
    <source>
        <dbReference type="ARBA" id="ARBA00022839"/>
    </source>
</evidence>
<dbReference type="AlphaFoldDB" id="A0A401LE19"/>
<dbReference type="InterPro" id="IPR036397">
    <property type="entry name" value="RNaseH_sf"/>
</dbReference>
<evidence type="ECO:0000259" key="4">
    <source>
        <dbReference type="SMART" id="SM00479"/>
    </source>
</evidence>
<dbReference type="Proteomes" id="UP000287361">
    <property type="component" value="Unassembled WGS sequence"/>
</dbReference>
<accession>A0A401LE19</accession>
<evidence type="ECO:0000256" key="2">
    <source>
        <dbReference type="ARBA" id="ARBA00022801"/>
    </source>
</evidence>
<organism evidence="5 6">
    <name type="scientific">Anaerotignum faecicola</name>
    <dbReference type="NCBI Taxonomy" id="2358141"/>
    <lineage>
        <taxon>Bacteria</taxon>
        <taxon>Bacillati</taxon>
        <taxon>Bacillota</taxon>
        <taxon>Clostridia</taxon>
        <taxon>Lachnospirales</taxon>
        <taxon>Anaerotignaceae</taxon>
        <taxon>Anaerotignum</taxon>
    </lineage>
</organism>
<keyword evidence="6" id="KW-1185">Reference proteome</keyword>
<dbReference type="Gene3D" id="3.30.420.10">
    <property type="entry name" value="Ribonuclease H-like superfamily/Ribonuclease H"/>
    <property type="match status" value="1"/>
</dbReference>
<keyword evidence="2" id="KW-0378">Hydrolase</keyword>
<keyword evidence="1" id="KW-0540">Nuclease</keyword>
<proteinExistence type="predicted"/>
<dbReference type="Pfam" id="PF00929">
    <property type="entry name" value="RNase_T"/>
    <property type="match status" value="1"/>
</dbReference>
<evidence type="ECO:0000256" key="1">
    <source>
        <dbReference type="ARBA" id="ARBA00022722"/>
    </source>
</evidence>
<reference evidence="5 6" key="1">
    <citation type="submission" date="2018-10" db="EMBL/GenBank/DDBJ databases">
        <title>Draft Genome Sequence of Anaerotignum sp. KCTC 15736.</title>
        <authorList>
            <person name="Choi S.H."/>
            <person name="Kim J.S."/>
            <person name="Kang S.W."/>
            <person name="Lee J.S."/>
            <person name="Park S.H."/>
        </authorList>
    </citation>
    <scope>NUCLEOTIDE SEQUENCE [LARGE SCALE GENOMIC DNA]</scope>
    <source>
        <strain evidence="5 6">KCTC 15736</strain>
    </source>
</reference>
<dbReference type="InterPro" id="IPR051274">
    <property type="entry name" value="3-5_Exoribonuclease"/>
</dbReference>
<dbReference type="InterPro" id="IPR013520">
    <property type="entry name" value="Ribonucl_H"/>
</dbReference>
<keyword evidence="3" id="KW-0269">Exonuclease</keyword>
<dbReference type="EMBL" id="BHVZ01000002">
    <property type="protein sequence ID" value="GCB29773.1"/>
    <property type="molecule type" value="Genomic_DNA"/>
</dbReference>